<name>J9GQL2_9ZZZZ</name>
<dbReference type="AlphaFoldDB" id="J9GQL2"/>
<gene>
    <name evidence="4" type="ORF">EVA_09539</name>
</gene>
<feature type="compositionally biased region" description="Polar residues" evidence="2">
    <location>
        <begin position="1"/>
        <end position="10"/>
    </location>
</feature>
<dbReference type="Gene3D" id="1.10.150.130">
    <property type="match status" value="1"/>
</dbReference>
<keyword evidence="1" id="KW-0238">DNA-binding</keyword>
<accession>J9GQL2</accession>
<dbReference type="SUPFAM" id="SSF56349">
    <property type="entry name" value="DNA breaking-rejoining enzymes"/>
    <property type="match status" value="1"/>
</dbReference>
<dbReference type="EMBL" id="AMCI01002576">
    <property type="protein sequence ID" value="EJX02355.1"/>
    <property type="molecule type" value="Genomic_DNA"/>
</dbReference>
<feature type="region of interest" description="Disordered" evidence="2">
    <location>
        <begin position="1"/>
        <end position="28"/>
    </location>
</feature>
<evidence type="ECO:0000259" key="3">
    <source>
        <dbReference type="PROSITE" id="PS51900"/>
    </source>
</evidence>
<evidence type="ECO:0000313" key="4">
    <source>
        <dbReference type="EMBL" id="EJX02355.1"/>
    </source>
</evidence>
<sequence length="382" mass="42465">SNQQKTQTVQVGHGEEQKKAPRVPSRSDSGTMKAFTIVLFCNIFPMSVSDFSSAPAAGEESLPLKAVRLRYDTPLRSVLPDALALPLKAYDIVTAEDLYECVAAVGPGWFKNIPGIDQKRASALLLWLYENGRDVGEVTARFFMPGHVPAALLPQKSAQTARNTLGIVPLERLQLTEALSGTGALNRAPAFACSLDASDDLDAIRIWLNARASNPNTEANYRKEAERFLLWCLFERKTALSSVKAGDAALYLRWIEGLGRTDEKAWAQKWAIPQQRWICPKNTPRDSDAWRPFNGPLGPTSRKNAIVVVRQLYNFLKKTGYLIFNPFDQVSPKVPLLRGEGAPQAYADRSLTDTQWNDIVSHLSALPEGWPRERMKLILMMG</sequence>
<dbReference type="PROSITE" id="PS51900">
    <property type="entry name" value="CB"/>
    <property type="match status" value="1"/>
</dbReference>
<protein>
    <submittedName>
        <fullName evidence="4">Phage integrase family protein</fullName>
    </submittedName>
</protein>
<comment type="caution">
    <text evidence="4">The sequence shown here is derived from an EMBL/GenBank/DDBJ whole genome shotgun (WGS) entry which is preliminary data.</text>
</comment>
<feature type="non-terminal residue" evidence="4">
    <location>
        <position position="1"/>
    </location>
</feature>
<dbReference type="GO" id="GO:0003677">
    <property type="term" value="F:DNA binding"/>
    <property type="evidence" value="ECO:0007669"/>
    <property type="project" value="UniProtKB-KW"/>
</dbReference>
<reference evidence="4" key="1">
    <citation type="journal article" date="2012" name="PLoS ONE">
        <title>Gene sets for utilization of primary and secondary nutrition supplies in the distal gut of endangered iberian lynx.</title>
        <authorList>
            <person name="Alcaide M."/>
            <person name="Messina E."/>
            <person name="Richter M."/>
            <person name="Bargiela R."/>
            <person name="Peplies J."/>
            <person name="Huws S.A."/>
            <person name="Newbold C.J."/>
            <person name="Golyshin P.N."/>
            <person name="Simon M.A."/>
            <person name="Lopez G."/>
            <person name="Yakimov M.M."/>
            <person name="Ferrer M."/>
        </authorList>
    </citation>
    <scope>NUCLEOTIDE SEQUENCE</scope>
</reference>
<feature type="non-terminal residue" evidence="4">
    <location>
        <position position="382"/>
    </location>
</feature>
<proteinExistence type="predicted"/>
<organism evidence="4">
    <name type="scientific">gut metagenome</name>
    <dbReference type="NCBI Taxonomy" id="749906"/>
    <lineage>
        <taxon>unclassified sequences</taxon>
        <taxon>metagenomes</taxon>
        <taxon>organismal metagenomes</taxon>
    </lineage>
</organism>
<feature type="domain" description="Core-binding (CB)" evidence="3">
    <location>
        <begin position="198"/>
        <end position="317"/>
    </location>
</feature>
<evidence type="ECO:0000256" key="1">
    <source>
        <dbReference type="ARBA" id="ARBA00023125"/>
    </source>
</evidence>
<dbReference type="InterPro" id="IPR044068">
    <property type="entry name" value="CB"/>
</dbReference>
<evidence type="ECO:0000256" key="2">
    <source>
        <dbReference type="SAM" id="MobiDB-lite"/>
    </source>
</evidence>
<dbReference type="InterPro" id="IPR011010">
    <property type="entry name" value="DNA_brk_join_enz"/>
</dbReference>
<dbReference type="InterPro" id="IPR010998">
    <property type="entry name" value="Integrase_recombinase_N"/>
</dbReference>